<comment type="function">
    <text evidence="9">Part of the tripartite ATP-independent periplasmic (TRAP) transport system.</text>
</comment>
<evidence type="ECO:0000256" key="2">
    <source>
        <dbReference type="ARBA" id="ARBA00022448"/>
    </source>
</evidence>
<feature type="domain" description="Tripartite ATP-independent periplasmic transporters DctQ component" evidence="10">
    <location>
        <begin position="23"/>
        <end position="151"/>
    </location>
</feature>
<dbReference type="Proteomes" id="UP000216885">
    <property type="component" value="Unassembled WGS sequence"/>
</dbReference>
<accession>A0A261UDL4</accession>
<keyword evidence="7 9" id="KW-0472">Membrane</keyword>
<proteinExistence type="inferred from homology"/>
<keyword evidence="5 9" id="KW-0812">Transmembrane</keyword>
<comment type="subcellular location">
    <subcellularLocation>
        <location evidence="1 9">Cell inner membrane</location>
        <topology evidence="1 9">Multi-pass membrane protein</topology>
    </subcellularLocation>
</comment>
<dbReference type="PANTHER" id="PTHR35011">
    <property type="entry name" value="2,3-DIKETO-L-GULONATE TRAP TRANSPORTER SMALL PERMEASE PROTEIN YIAM"/>
    <property type="match status" value="1"/>
</dbReference>
<dbReference type="Pfam" id="PF04290">
    <property type="entry name" value="DctQ"/>
    <property type="match status" value="1"/>
</dbReference>
<feature type="transmembrane region" description="Helical" evidence="9">
    <location>
        <begin position="47"/>
        <end position="64"/>
    </location>
</feature>
<dbReference type="GO" id="GO:0015740">
    <property type="term" value="P:C4-dicarboxylate transport"/>
    <property type="evidence" value="ECO:0007669"/>
    <property type="project" value="TreeGrafter"/>
</dbReference>
<dbReference type="GO" id="GO:0005886">
    <property type="term" value="C:plasma membrane"/>
    <property type="evidence" value="ECO:0007669"/>
    <property type="project" value="UniProtKB-SubCell"/>
</dbReference>
<dbReference type="InterPro" id="IPR055348">
    <property type="entry name" value="DctQ"/>
</dbReference>
<keyword evidence="4 9" id="KW-0997">Cell inner membrane</keyword>
<comment type="caution">
    <text evidence="11">The sequence shown here is derived from an EMBL/GenBank/DDBJ whole genome shotgun (WGS) entry which is preliminary data.</text>
</comment>
<evidence type="ECO:0000313" key="11">
    <source>
        <dbReference type="EMBL" id="OZI59330.1"/>
    </source>
</evidence>
<dbReference type="RefSeq" id="WP_094819945.1">
    <property type="nucleotide sequence ID" value="NZ_NEVO01000004.1"/>
</dbReference>
<evidence type="ECO:0000256" key="5">
    <source>
        <dbReference type="ARBA" id="ARBA00022692"/>
    </source>
</evidence>
<keyword evidence="3" id="KW-1003">Cell membrane</keyword>
<organism evidence="11 12">
    <name type="scientific">Bordetella genomosp. 4</name>
    <dbReference type="NCBI Taxonomy" id="463044"/>
    <lineage>
        <taxon>Bacteria</taxon>
        <taxon>Pseudomonadati</taxon>
        <taxon>Pseudomonadota</taxon>
        <taxon>Betaproteobacteria</taxon>
        <taxon>Burkholderiales</taxon>
        <taxon>Alcaligenaceae</taxon>
        <taxon>Bordetella</taxon>
    </lineage>
</organism>
<dbReference type="PANTHER" id="PTHR35011:SF2">
    <property type="entry name" value="2,3-DIKETO-L-GULONATE TRAP TRANSPORTER SMALL PERMEASE PROTEIN YIAM"/>
    <property type="match status" value="1"/>
</dbReference>
<evidence type="ECO:0000256" key="9">
    <source>
        <dbReference type="RuleBase" id="RU369079"/>
    </source>
</evidence>
<keyword evidence="2 9" id="KW-0813">Transport</keyword>
<name>A0A261UDL4_9BORD</name>
<comment type="subunit">
    <text evidence="9">The complex comprises the extracytoplasmic solute receptor protein and the two transmembrane proteins.</text>
</comment>
<dbReference type="AlphaFoldDB" id="A0A261UDL4"/>
<reference evidence="11 12" key="1">
    <citation type="submission" date="2017-05" db="EMBL/GenBank/DDBJ databases">
        <title>Complete and WGS of Bordetella genogroups.</title>
        <authorList>
            <person name="Spilker T."/>
            <person name="LiPuma J."/>
        </authorList>
    </citation>
    <scope>NUCLEOTIDE SEQUENCE [LARGE SCALE GENOMIC DNA]</scope>
    <source>
        <strain evidence="11 12">AU9919</strain>
    </source>
</reference>
<comment type="similarity">
    <text evidence="8 9">Belongs to the TRAP transporter small permease family.</text>
</comment>
<keyword evidence="12" id="KW-1185">Reference proteome</keyword>
<feature type="transmembrane region" description="Helical" evidence="9">
    <location>
        <begin position="12"/>
        <end position="35"/>
    </location>
</feature>
<keyword evidence="6 9" id="KW-1133">Transmembrane helix</keyword>
<evidence type="ECO:0000256" key="3">
    <source>
        <dbReference type="ARBA" id="ARBA00022475"/>
    </source>
</evidence>
<feature type="transmembrane region" description="Helical" evidence="9">
    <location>
        <begin position="127"/>
        <end position="148"/>
    </location>
</feature>
<evidence type="ECO:0000256" key="6">
    <source>
        <dbReference type="ARBA" id="ARBA00022989"/>
    </source>
</evidence>
<protein>
    <recommendedName>
        <fullName evidence="9">TRAP transporter small permease protein</fullName>
    </recommendedName>
</protein>
<feature type="transmembrane region" description="Helical" evidence="9">
    <location>
        <begin position="85"/>
        <end position="107"/>
    </location>
</feature>
<dbReference type="InterPro" id="IPR007387">
    <property type="entry name" value="TRAP_DctQ"/>
</dbReference>
<evidence type="ECO:0000256" key="4">
    <source>
        <dbReference type="ARBA" id="ARBA00022519"/>
    </source>
</evidence>
<dbReference type="GO" id="GO:0022857">
    <property type="term" value="F:transmembrane transporter activity"/>
    <property type="evidence" value="ECO:0007669"/>
    <property type="project" value="UniProtKB-UniRule"/>
</dbReference>
<evidence type="ECO:0000259" key="10">
    <source>
        <dbReference type="Pfam" id="PF04290"/>
    </source>
</evidence>
<gene>
    <name evidence="11" type="ORF">CAL20_04810</name>
</gene>
<evidence type="ECO:0000256" key="1">
    <source>
        <dbReference type="ARBA" id="ARBA00004429"/>
    </source>
</evidence>
<dbReference type="EMBL" id="NEVQ01000007">
    <property type="protein sequence ID" value="OZI59330.1"/>
    <property type="molecule type" value="Genomic_DNA"/>
</dbReference>
<dbReference type="OrthoDB" id="9791324at2"/>
<sequence>MQRVTELFYKFLGLIMVLLLAAMVVMVFGNVLLRYGFNSGIVVSEELSRYCFVWLTFVGAVLTFREHSHMGIESLVQRFGRRGRLICMALSNIIIMGSSAIFFWGAVMQFDINATMFAPVTGLSLAWVYGIGLFTGAACFLISALRLIQVLIGRISDEEIARFVGEDGQIAEVV</sequence>
<evidence type="ECO:0000313" key="12">
    <source>
        <dbReference type="Proteomes" id="UP000216885"/>
    </source>
</evidence>
<evidence type="ECO:0000256" key="8">
    <source>
        <dbReference type="ARBA" id="ARBA00038436"/>
    </source>
</evidence>
<evidence type="ECO:0000256" key="7">
    <source>
        <dbReference type="ARBA" id="ARBA00023136"/>
    </source>
</evidence>